<dbReference type="Proteomes" id="UP000215002">
    <property type="component" value="Chromosome"/>
</dbReference>
<name>A0A223NXT6_9SPHI</name>
<dbReference type="OrthoDB" id="797882at2"/>
<dbReference type="KEGG" id="muc:MuYL_2749"/>
<evidence type="ECO:0008006" key="3">
    <source>
        <dbReference type="Google" id="ProtNLM"/>
    </source>
</evidence>
<sequence length="141" mass="16294">MSNFFSKWLPGWLIVFGFIITSFSYSNPLKGSWEYCGDEFNGKVEGAPTDYSLQRIYSSKKYESFLLEKGEKPRKYEAGDYSLSADTCIETQTFSEQESKLIGVGLRYIYSIRNDTLTLSGTLPNGNKIKEYWKRRVKSDR</sequence>
<keyword evidence="2" id="KW-1185">Reference proteome</keyword>
<dbReference type="Gene3D" id="2.40.128.490">
    <property type="entry name" value="Uncharacterised protein PF14869, DUF4488"/>
    <property type="match status" value="1"/>
</dbReference>
<proteinExistence type="predicted"/>
<reference evidence="1 2" key="1">
    <citation type="submission" date="2017-08" db="EMBL/GenBank/DDBJ databases">
        <title>Complete genome sequence of Mucilaginibacter sp. strain BJC16-A31.</title>
        <authorList>
            <consortium name="Henan University of Science and Technology"/>
            <person name="You X."/>
        </authorList>
    </citation>
    <scope>NUCLEOTIDE SEQUENCE [LARGE SCALE GENOMIC DNA]</scope>
    <source>
        <strain evidence="1 2">BJC16-A31</strain>
    </source>
</reference>
<dbReference type="RefSeq" id="WP_094570964.1">
    <property type="nucleotide sequence ID" value="NZ_CP022743.1"/>
</dbReference>
<evidence type="ECO:0000313" key="2">
    <source>
        <dbReference type="Proteomes" id="UP000215002"/>
    </source>
</evidence>
<dbReference type="AlphaFoldDB" id="A0A223NXT6"/>
<gene>
    <name evidence="1" type="ORF">MuYL_2749</name>
</gene>
<protein>
    <recommendedName>
        <fullName evidence="3">Lipocalin-like domain-containing protein</fullName>
    </recommendedName>
</protein>
<organism evidence="1 2">
    <name type="scientific">Mucilaginibacter xinganensis</name>
    <dbReference type="NCBI Taxonomy" id="1234841"/>
    <lineage>
        <taxon>Bacteria</taxon>
        <taxon>Pseudomonadati</taxon>
        <taxon>Bacteroidota</taxon>
        <taxon>Sphingobacteriia</taxon>
        <taxon>Sphingobacteriales</taxon>
        <taxon>Sphingobacteriaceae</taxon>
        <taxon>Mucilaginibacter</taxon>
    </lineage>
</organism>
<accession>A0A223NXT6</accession>
<dbReference type="EMBL" id="CP022743">
    <property type="protein sequence ID" value="ASU34636.1"/>
    <property type="molecule type" value="Genomic_DNA"/>
</dbReference>
<evidence type="ECO:0000313" key="1">
    <source>
        <dbReference type="EMBL" id="ASU34636.1"/>
    </source>
</evidence>